<protein>
    <recommendedName>
        <fullName evidence="7">G-protein coupled receptors family 3 profile domain-containing protein</fullName>
    </recommendedName>
</protein>
<reference evidence="8 9" key="1">
    <citation type="submission" date="2024-11" db="EMBL/GenBank/DDBJ databases">
        <title>Adaptive evolution of stress response genes in parasites aligns with host niche diversity.</title>
        <authorList>
            <person name="Hahn C."/>
            <person name="Resl P."/>
        </authorList>
    </citation>
    <scope>NUCLEOTIDE SEQUENCE [LARGE SCALE GENOMIC DNA]</scope>
    <source>
        <strain evidence="8">EGGRZ-B1_66</strain>
        <tissue evidence="8">Body</tissue>
    </source>
</reference>
<organism evidence="8 9">
    <name type="scientific">Cichlidogyrus casuarinus</name>
    <dbReference type="NCBI Taxonomy" id="1844966"/>
    <lineage>
        <taxon>Eukaryota</taxon>
        <taxon>Metazoa</taxon>
        <taxon>Spiralia</taxon>
        <taxon>Lophotrochozoa</taxon>
        <taxon>Platyhelminthes</taxon>
        <taxon>Monogenea</taxon>
        <taxon>Monopisthocotylea</taxon>
        <taxon>Dactylogyridea</taxon>
        <taxon>Ancyrocephalidae</taxon>
        <taxon>Cichlidogyrus</taxon>
    </lineage>
</organism>
<gene>
    <name evidence="8" type="ORF">Ciccas_009222</name>
</gene>
<accession>A0ABD2PY34</accession>
<feature type="transmembrane region" description="Helical" evidence="6">
    <location>
        <begin position="308"/>
        <end position="336"/>
    </location>
</feature>
<evidence type="ECO:0000256" key="5">
    <source>
        <dbReference type="ARBA" id="ARBA00023180"/>
    </source>
</evidence>
<dbReference type="AlphaFoldDB" id="A0ABD2PY34"/>
<feature type="transmembrane region" description="Helical" evidence="6">
    <location>
        <begin position="348"/>
        <end position="367"/>
    </location>
</feature>
<evidence type="ECO:0000256" key="1">
    <source>
        <dbReference type="ARBA" id="ARBA00004141"/>
    </source>
</evidence>
<comment type="subcellular location">
    <subcellularLocation>
        <location evidence="1">Membrane</location>
        <topology evidence="1">Multi-pass membrane protein</topology>
    </subcellularLocation>
</comment>
<evidence type="ECO:0000313" key="9">
    <source>
        <dbReference type="Proteomes" id="UP001626550"/>
    </source>
</evidence>
<dbReference type="Proteomes" id="UP001626550">
    <property type="component" value="Unassembled WGS sequence"/>
</dbReference>
<dbReference type="Pfam" id="PF00003">
    <property type="entry name" value="7tm_3"/>
    <property type="match status" value="1"/>
</dbReference>
<name>A0ABD2PY34_9PLAT</name>
<proteinExistence type="predicted"/>
<keyword evidence="5" id="KW-0325">Glycoprotein</keyword>
<dbReference type="Gene3D" id="2.10.50.30">
    <property type="entry name" value="GPCR, family 3, nine cysteines domain"/>
    <property type="match status" value="1"/>
</dbReference>
<evidence type="ECO:0000256" key="2">
    <source>
        <dbReference type="ARBA" id="ARBA00022692"/>
    </source>
</evidence>
<feature type="domain" description="G-protein coupled receptors family 3 profile" evidence="7">
    <location>
        <begin position="308"/>
        <end position="403"/>
    </location>
</feature>
<comment type="caution">
    <text evidence="8">The sequence shown here is derived from an EMBL/GenBank/DDBJ whole genome shotgun (WGS) entry which is preliminary data.</text>
</comment>
<dbReference type="PANTHER" id="PTHR24060">
    <property type="entry name" value="METABOTROPIC GLUTAMATE RECEPTOR"/>
    <property type="match status" value="1"/>
</dbReference>
<keyword evidence="4 6" id="KW-0472">Membrane</keyword>
<keyword evidence="2 6" id="KW-0812">Transmembrane</keyword>
<dbReference type="InterPro" id="IPR000337">
    <property type="entry name" value="GPCR_3"/>
</dbReference>
<dbReference type="EMBL" id="JBJKFK010001811">
    <property type="protein sequence ID" value="KAL3312189.1"/>
    <property type="molecule type" value="Genomic_DNA"/>
</dbReference>
<dbReference type="PROSITE" id="PS50259">
    <property type="entry name" value="G_PROTEIN_RECEP_F3_4"/>
    <property type="match status" value="1"/>
</dbReference>
<dbReference type="GO" id="GO:0016020">
    <property type="term" value="C:membrane"/>
    <property type="evidence" value="ECO:0007669"/>
    <property type="project" value="UniProtKB-SubCell"/>
</dbReference>
<feature type="transmembrane region" description="Helical" evidence="6">
    <location>
        <begin position="373"/>
        <end position="392"/>
    </location>
</feature>
<sequence>MSEAQTDLFFSFAKKYQIVINRQLWIGTTTSLGNLMSETWQKGEAGAQMKNLILLLPRTGFMGPSSRYTDTHFKVARRIIRYSQVISTKPTTHISDPSLQFFSNAIVHAVEAIFNTAEQMAKEGTWDPNDPMDQGSKFASNLTETVFMRTLRNIDFTSSITMQNFHFDKTIDGPPTVSVFGMLNSMAANKEWSQMATYDFAKGTGPESLIYLNRALVIQFQKEFPRVVCSEDCRPGEAVLRRSICCWRCEYCSIGKFINYSNDSAQRFLPPGRRESECVYCPPGKVPTENKTDCKFLDDDIMSLKNPLAIGVTVVSGFLFIAAVSVGVILVARWNTPLIRATGRETSVVLYFGILASCLCSILVLALEPSPSVCTFGLTSPGICITICYSAIISRIRRIVRIFVSHSLFPFYHDYQLRA</sequence>
<evidence type="ECO:0000313" key="8">
    <source>
        <dbReference type="EMBL" id="KAL3312189.1"/>
    </source>
</evidence>
<keyword evidence="9" id="KW-1185">Reference proteome</keyword>
<evidence type="ECO:0000259" key="7">
    <source>
        <dbReference type="PROSITE" id="PS50259"/>
    </source>
</evidence>
<keyword evidence="3 6" id="KW-1133">Transmembrane helix</keyword>
<dbReference type="InterPro" id="IPR038550">
    <property type="entry name" value="GPCR_3_9-Cys_sf"/>
</dbReference>
<dbReference type="InterPro" id="IPR050726">
    <property type="entry name" value="mGluR"/>
</dbReference>
<evidence type="ECO:0000256" key="6">
    <source>
        <dbReference type="SAM" id="Phobius"/>
    </source>
</evidence>
<evidence type="ECO:0000256" key="4">
    <source>
        <dbReference type="ARBA" id="ARBA00023136"/>
    </source>
</evidence>
<dbReference type="PRINTS" id="PR00248">
    <property type="entry name" value="GPCRMGR"/>
</dbReference>
<evidence type="ECO:0000256" key="3">
    <source>
        <dbReference type="ARBA" id="ARBA00022989"/>
    </source>
</evidence>
<dbReference type="InterPro" id="IPR017978">
    <property type="entry name" value="GPCR_3_C"/>
</dbReference>